<organism evidence="1 2">
    <name type="scientific">Armatimonas rosea</name>
    <dbReference type="NCBI Taxonomy" id="685828"/>
    <lineage>
        <taxon>Bacteria</taxon>
        <taxon>Bacillati</taxon>
        <taxon>Armatimonadota</taxon>
        <taxon>Armatimonadia</taxon>
        <taxon>Armatimonadales</taxon>
        <taxon>Armatimonadaceae</taxon>
        <taxon>Armatimonas</taxon>
    </lineage>
</organism>
<dbReference type="InterPro" id="IPR025630">
    <property type="entry name" value="DUF4288"/>
</dbReference>
<reference evidence="1 2" key="1">
    <citation type="submission" date="2020-08" db="EMBL/GenBank/DDBJ databases">
        <title>Genomic Encyclopedia of Type Strains, Phase IV (KMG-IV): sequencing the most valuable type-strain genomes for metagenomic binning, comparative biology and taxonomic classification.</title>
        <authorList>
            <person name="Goeker M."/>
        </authorList>
    </citation>
    <scope>NUCLEOTIDE SEQUENCE [LARGE SCALE GENOMIC DNA]</scope>
    <source>
        <strain evidence="1 2">DSM 23562</strain>
    </source>
</reference>
<accession>A0A7W9SUP0</accession>
<evidence type="ECO:0000313" key="1">
    <source>
        <dbReference type="EMBL" id="MBB6052378.1"/>
    </source>
</evidence>
<dbReference type="RefSeq" id="WP_184201313.1">
    <property type="nucleotide sequence ID" value="NZ_JACHGW010000004.1"/>
</dbReference>
<dbReference type="Pfam" id="PF14119">
    <property type="entry name" value="DUF4288"/>
    <property type="match status" value="1"/>
</dbReference>
<keyword evidence="2" id="KW-1185">Reference proteome</keyword>
<dbReference type="Proteomes" id="UP000520814">
    <property type="component" value="Unassembled WGS sequence"/>
</dbReference>
<protein>
    <recommendedName>
        <fullName evidence="3">DUF4288 domain-containing protein</fullName>
    </recommendedName>
</protein>
<dbReference type="EMBL" id="JACHGW010000004">
    <property type="protein sequence ID" value="MBB6052378.1"/>
    <property type="molecule type" value="Genomic_DNA"/>
</dbReference>
<dbReference type="AlphaFoldDB" id="A0A7W9SUP0"/>
<sequence length="136" mass="15328">MAERRWFAVHVLLTTELLEGDLGYLPVWENIYLVHAASHDEAWERAEQLGLEEARVGSEGLTFDERPARWRFVGVRNVVGLLEGAPRDGDEVTWVQYSVKDMADLESLLQGRPVRVVCEPGGLEENGDAYHPELLG</sequence>
<comment type="caution">
    <text evidence="1">The sequence shown here is derived from an EMBL/GenBank/DDBJ whole genome shotgun (WGS) entry which is preliminary data.</text>
</comment>
<proteinExistence type="predicted"/>
<gene>
    <name evidence="1" type="ORF">HNQ39_004199</name>
</gene>
<evidence type="ECO:0000313" key="2">
    <source>
        <dbReference type="Proteomes" id="UP000520814"/>
    </source>
</evidence>
<evidence type="ECO:0008006" key="3">
    <source>
        <dbReference type="Google" id="ProtNLM"/>
    </source>
</evidence>
<name>A0A7W9SUP0_ARMRO</name>